<dbReference type="PROSITE" id="PS00107">
    <property type="entry name" value="PROTEIN_KINASE_ATP"/>
    <property type="match status" value="1"/>
</dbReference>
<dbReference type="EC" id="2.7.11.1" evidence="12"/>
<dbReference type="AlphaFoldDB" id="A0A8J5IAC9"/>
<dbReference type="PANTHER" id="PTHR32444">
    <property type="entry name" value="BULB-TYPE LECTIN DOMAIN-CONTAINING PROTEIN"/>
    <property type="match status" value="1"/>
</dbReference>
<dbReference type="CDD" id="cd00028">
    <property type="entry name" value="B_lectin"/>
    <property type="match status" value="1"/>
</dbReference>
<dbReference type="Pfam" id="PF08276">
    <property type="entry name" value="PAN_2"/>
    <property type="match status" value="1"/>
</dbReference>
<dbReference type="PANTHER" id="PTHR32444:SF247">
    <property type="entry name" value="OS01G0958200 PROTEIN"/>
    <property type="match status" value="1"/>
</dbReference>
<evidence type="ECO:0000256" key="1">
    <source>
        <dbReference type="ARBA" id="ARBA00022527"/>
    </source>
</evidence>
<dbReference type="FunFam" id="1.10.510.10:FF:000060">
    <property type="entry name" value="G-type lectin S-receptor-like serine/threonine-protein kinase"/>
    <property type="match status" value="1"/>
</dbReference>
<dbReference type="InterPro" id="IPR036426">
    <property type="entry name" value="Bulb-type_lectin_dom_sf"/>
</dbReference>
<evidence type="ECO:0000259" key="18">
    <source>
        <dbReference type="PROSITE" id="PS50927"/>
    </source>
</evidence>
<dbReference type="PROSITE" id="PS50026">
    <property type="entry name" value="EGF_3"/>
    <property type="match status" value="1"/>
</dbReference>
<keyword evidence="15" id="KW-0472">Membrane</keyword>
<evidence type="ECO:0000313" key="20">
    <source>
        <dbReference type="EMBL" id="KAG6536665.1"/>
    </source>
</evidence>
<evidence type="ECO:0000256" key="9">
    <source>
        <dbReference type="ARBA" id="ARBA00023180"/>
    </source>
</evidence>
<dbReference type="FunFam" id="2.90.10.10:FF:000005">
    <property type="entry name" value="G-type lectin S-receptor-like serine/threonine-protein kinase"/>
    <property type="match status" value="1"/>
</dbReference>
<dbReference type="InterPro" id="IPR001480">
    <property type="entry name" value="Bulb-type_lectin_dom"/>
</dbReference>
<dbReference type="InterPro" id="IPR017441">
    <property type="entry name" value="Protein_kinase_ATP_BS"/>
</dbReference>
<dbReference type="Gene3D" id="2.90.10.10">
    <property type="entry name" value="Bulb-type lectin domain"/>
    <property type="match status" value="1"/>
</dbReference>
<dbReference type="InterPro" id="IPR008271">
    <property type="entry name" value="Ser/Thr_kinase_AS"/>
</dbReference>
<feature type="transmembrane region" description="Helical" evidence="15">
    <location>
        <begin position="16"/>
        <end position="36"/>
    </location>
</feature>
<evidence type="ECO:0000256" key="4">
    <source>
        <dbReference type="ARBA" id="ARBA00022729"/>
    </source>
</evidence>
<dbReference type="CDD" id="cd01098">
    <property type="entry name" value="PAN_AP_plant"/>
    <property type="match status" value="1"/>
</dbReference>
<evidence type="ECO:0000256" key="13">
    <source>
        <dbReference type="PROSITE-ProRule" id="PRU00076"/>
    </source>
</evidence>
<dbReference type="SMART" id="SM00220">
    <property type="entry name" value="S_TKc"/>
    <property type="match status" value="1"/>
</dbReference>
<dbReference type="GO" id="GO:0005524">
    <property type="term" value="F:ATP binding"/>
    <property type="evidence" value="ECO:0007669"/>
    <property type="project" value="UniProtKB-UniRule"/>
</dbReference>
<dbReference type="InterPro" id="IPR000719">
    <property type="entry name" value="Prot_kinase_dom"/>
</dbReference>
<evidence type="ECO:0000256" key="12">
    <source>
        <dbReference type="PIRNR" id="PIRNR000641"/>
    </source>
</evidence>
<evidence type="ECO:0000259" key="17">
    <source>
        <dbReference type="PROSITE" id="PS50026"/>
    </source>
</evidence>
<dbReference type="Proteomes" id="UP000734854">
    <property type="component" value="Unassembled WGS sequence"/>
</dbReference>
<evidence type="ECO:0000256" key="6">
    <source>
        <dbReference type="ARBA" id="ARBA00022777"/>
    </source>
</evidence>
<dbReference type="Pfam" id="PF01453">
    <property type="entry name" value="B_lectin"/>
    <property type="match status" value="1"/>
</dbReference>
<gene>
    <name evidence="20" type="ORF">ZIOFF_001725</name>
</gene>
<evidence type="ECO:0000256" key="8">
    <source>
        <dbReference type="ARBA" id="ARBA00023157"/>
    </source>
</evidence>
<feature type="domain" description="Apple" evidence="19">
    <location>
        <begin position="351"/>
        <end position="427"/>
    </location>
</feature>
<keyword evidence="9" id="KW-0325">Glycoprotein</keyword>
<protein>
    <recommendedName>
        <fullName evidence="12">Receptor-like serine/threonine-protein kinase</fullName>
        <ecNumber evidence="12">2.7.11.1</ecNumber>
    </recommendedName>
</protein>
<comment type="caution">
    <text evidence="20">The sequence shown here is derived from an EMBL/GenBank/DDBJ whole genome shotgun (WGS) entry which is preliminary data.</text>
</comment>
<dbReference type="GO" id="GO:0004674">
    <property type="term" value="F:protein serine/threonine kinase activity"/>
    <property type="evidence" value="ECO:0007669"/>
    <property type="project" value="UniProtKB-KW"/>
</dbReference>
<keyword evidence="8" id="KW-1015">Disulfide bond</keyword>
<dbReference type="FunFam" id="3.30.200.20:FF:000195">
    <property type="entry name" value="G-type lectin S-receptor-like serine/threonine-protein kinase"/>
    <property type="match status" value="1"/>
</dbReference>
<dbReference type="PIRSF" id="PIRSF000641">
    <property type="entry name" value="SRK"/>
    <property type="match status" value="1"/>
</dbReference>
<comment type="caution">
    <text evidence="13">Lacks conserved residue(s) required for the propagation of feature annotation.</text>
</comment>
<feature type="binding site" evidence="14">
    <location>
        <position position="541"/>
    </location>
    <ligand>
        <name>ATP</name>
        <dbReference type="ChEBI" id="CHEBI:30616"/>
    </ligand>
</feature>
<evidence type="ECO:0000256" key="10">
    <source>
        <dbReference type="ARBA" id="ARBA00047899"/>
    </source>
</evidence>
<dbReference type="InterPro" id="IPR000742">
    <property type="entry name" value="EGF"/>
</dbReference>
<dbReference type="SUPFAM" id="SSF56112">
    <property type="entry name" value="Protein kinase-like (PK-like)"/>
    <property type="match status" value="1"/>
</dbReference>
<dbReference type="InterPro" id="IPR003609">
    <property type="entry name" value="Pan_app"/>
</dbReference>
<comment type="similarity">
    <text evidence="12">Belongs to the protein kinase superfamily. Ser/Thr protein kinase family.</text>
</comment>
<evidence type="ECO:0000313" key="21">
    <source>
        <dbReference type="Proteomes" id="UP000734854"/>
    </source>
</evidence>
<keyword evidence="15" id="KW-1133">Transmembrane helix</keyword>
<feature type="domain" description="EGF-like" evidence="17">
    <location>
        <begin position="296"/>
        <end position="332"/>
    </location>
</feature>
<evidence type="ECO:0000256" key="14">
    <source>
        <dbReference type="PROSITE-ProRule" id="PRU10141"/>
    </source>
</evidence>
<keyword evidence="7 12" id="KW-0067">ATP-binding</keyword>
<evidence type="ECO:0000259" key="16">
    <source>
        <dbReference type="PROSITE" id="PS50011"/>
    </source>
</evidence>
<dbReference type="Pfam" id="PF00954">
    <property type="entry name" value="S_locus_glycop"/>
    <property type="match status" value="1"/>
</dbReference>
<dbReference type="PROSITE" id="PS00108">
    <property type="entry name" value="PROTEIN_KINASE_ST"/>
    <property type="match status" value="1"/>
</dbReference>
<dbReference type="GO" id="GO:0048544">
    <property type="term" value="P:recognition of pollen"/>
    <property type="evidence" value="ECO:0007669"/>
    <property type="project" value="InterPro"/>
</dbReference>
<evidence type="ECO:0000256" key="3">
    <source>
        <dbReference type="ARBA" id="ARBA00022679"/>
    </source>
</evidence>
<dbReference type="PROSITE" id="PS50948">
    <property type="entry name" value="PAN"/>
    <property type="match status" value="1"/>
</dbReference>
<dbReference type="PROSITE" id="PS50011">
    <property type="entry name" value="PROTEIN_KINASE_DOM"/>
    <property type="match status" value="1"/>
</dbReference>
<keyword evidence="1 12" id="KW-0723">Serine/threonine-protein kinase</keyword>
<keyword evidence="6 12" id="KW-0418">Kinase</keyword>
<keyword evidence="5 12" id="KW-0547">Nucleotide-binding</keyword>
<dbReference type="Gene3D" id="3.30.200.20">
    <property type="entry name" value="Phosphorylase Kinase, domain 1"/>
    <property type="match status" value="1"/>
</dbReference>
<keyword evidence="4" id="KW-0732">Signal</keyword>
<dbReference type="Gene3D" id="1.10.510.10">
    <property type="entry name" value="Transferase(Phosphotransferase) domain 1"/>
    <property type="match status" value="1"/>
</dbReference>
<comment type="catalytic activity">
    <reaction evidence="11 12">
        <text>L-seryl-[protein] + ATP = O-phospho-L-seryl-[protein] + ADP + H(+)</text>
        <dbReference type="Rhea" id="RHEA:17989"/>
        <dbReference type="Rhea" id="RHEA-COMP:9863"/>
        <dbReference type="Rhea" id="RHEA-COMP:11604"/>
        <dbReference type="ChEBI" id="CHEBI:15378"/>
        <dbReference type="ChEBI" id="CHEBI:29999"/>
        <dbReference type="ChEBI" id="CHEBI:30616"/>
        <dbReference type="ChEBI" id="CHEBI:83421"/>
        <dbReference type="ChEBI" id="CHEBI:456216"/>
        <dbReference type="EC" id="2.7.11.1"/>
    </reaction>
</comment>
<dbReference type="Pfam" id="PF07714">
    <property type="entry name" value="PK_Tyr_Ser-Thr"/>
    <property type="match status" value="1"/>
</dbReference>
<evidence type="ECO:0000256" key="2">
    <source>
        <dbReference type="ARBA" id="ARBA00022536"/>
    </source>
</evidence>
<dbReference type="SUPFAM" id="SSF51110">
    <property type="entry name" value="alpha-D-mannose-specific plant lectins"/>
    <property type="match status" value="1"/>
</dbReference>
<feature type="domain" description="Protein kinase" evidence="16">
    <location>
        <begin position="513"/>
        <end position="791"/>
    </location>
</feature>
<dbReference type="PROSITE" id="PS50927">
    <property type="entry name" value="BULB_LECTIN"/>
    <property type="match status" value="1"/>
</dbReference>
<dbReference type="InterPro" id="IPR000858">
    <property type="entry name" value="S_locus_glycoprot_dom"/>
</dbReference>
<keyword evidence="2 13" id="KW-0245">EGF-like domain</keyword>
<dbReference type="SMART" id="SM00108">
    <property type="entry name" value="B_lectin"/>
    <property type="match status" value="1"/>
</dbReference>
<feature type="domain" description="Bulb-type lectin" evidence="18">
    <location>
        <begin position="39"/>
        <end position="160"/>
    </location>
</feature>
<proteinExistence type="inferred from homology"/>
<accession>A0A8J5IAC9</accession>
<dbReference type="GO" id="GO:0051707">
    <property type="term" value="P:response to other organism"/>
    <property type="evidence" value="ECO:0007669"/>
    <property type="project" value="UniProtKB-ARBA"/>
</dbReference>
<keyword evidence="15" id="KW-0812">Transmembrane</keyword>
<name>A0A8J5IAC9_ZINOF</name>
<dbReference type="InterPro" id="IPR011009">
    <property type="entry name" value="Kinase-like_dom_sf"/>
</dbReference>
<reference evidence="20 21" key="1">
    <citation type="submission" date="2020-08" db="EMBL/GenBank/DDBJ databases">
        <title>Plant Genome Project.</title>
        <authorList>
            <person name="Zhang R.-G."/>
        </authorList>
    </citation>
    <scope>NUCLEOTIDE SEQUENCE [LARGE SCALE GENOMIC DNA]</scope>
    <source>
        <tissue evidence="20">Rhizome</tissue>
    </source>
</reference>
<dbReference type="SUPFAM" id="SSF57414">
    <property type="entry name" value="Hairpin loop containing domain-like"/>
    <property type="match status" value="1"/>
</dbReference>
<dbReference type="CDD" id="cd00054">
    <property type="entry name" value="EGF_CA"/>
    <property type="match status" value="1"/>
</dbReference>
<evidence type="ECO:0000256" key="11">
    <source>
        <dbReference type="ARBA" id="ARBA00048679"/>
    </source>
</evidence>
<comment type="catalytic activity">
    <reaction evidence="10 12">
        <text>L-threonyl-[protein] + ATP = O-phospho-L-threonyl-[protein] + ADP + H(+)</text>
        <dbReference type="Rhea" id="RHEA:46608"/>
        <dbReference type="Rhea" id="RHEA-COMP:11060"/>
        <dbReference type="Rhea" id="RHEA-COMP:11605"/>
        <dbReference type="ChEBI" id="CHEBI:15378"/>
        <dbReference type="ChEBI" id="CHEBI:30013"/>
        <dbReference type="ChEBI" id="CHEBI:30616"/>
        <dbReference type="ChEBI" id="CHEBI:61977"/>
        <dbReference type="ChEBI" id="CHEBI:456216"/>
        <dbReference type="EC" id="2.7.11.1"/>
    </reaction>
</comment>
<evidence type="ECO:0000256" key="15">
    <source>
        <dbReference type="SAM" id="Phobius"/>
    </source>
</evidence>
<evidence type="ECO:0000256" key="5">
    <source>
        <dbReference type="ARBA" id="ARBA00022741"/>
    </source>
</evidence>
<dbReference type="EMBL" id="JACMSC010000001">
    <property type="protein sequence ID" value="KAG6536665.1"/>
    <property type="molecule type" value="Genomic_DNA"/>
</dbReference>
<dbReference type="InterPro" id="IPR001245">
    <property type="entry name" value="Ser-Thr/Tyr_kinase_cat_dom"/>
</dbReference>
<evidence type="ECO:0000256" key="7">
    <source>
        <dbReference type="ARBA" id="ARBA00022840"/>
    </source>
</evidence>
<keyword evidence="3 12" id="KW-0808">Transferase</keyword>
<keyword evidence="21" id="KW-1185">Reference proteome</keyword>
<evidence type="ECO:0000259" key="19">
    <source>
        <dbReference type="PROSITE" id="PS50948"/>
    </source>
</evidence>
<dbReference type="SMART" id="SM00473">
    <property type="entry name" value="PAN_AP"/>
    <property type="match status" value="1"/>
</dbReference>
<organism evidence="20 21">
    <name type="scientific">Zingiber officinale</name>
    <name type="common">Ginger</name>
    <name type="synonym">Amomum zingiber</name>
    <dbReference type="NCBI Taxonomy" id="94328"/>
    <lineage>
        <taxon>Eukaryota</taxon>
        <taxon>Viridiplantae</taxon>
        <taxon>Streptophyta</taxon>
        <taxon>Embryophyta</taxon>
        <taxon>Tracheophyta</taxon>
        <taxon>Spermatophyta</taxon>
        <taxon>Magnoliopsida</taxon>
        <taxon>Liliopsida</taxon>
        <taxon>Zingiberales</taxon>
        <taxon>Zingiberaceae</taxon>
        <taxon>Zingiber</taxon>
    </lineage>
</organism>
<dbReference type="InterPro" id="IPR024171">
    <property type="entry name" value="SRK-like_kinase"/>
</dbReference>
<sequence>MFSSYLCGERSKDQRMFFNGIWIVLAISAGAMAALGQTGDTLYPGNALVDGQTLTSAGETFELGFFRPRNSSDRYVGIWYKEIPDHPVVWVANRMAPLLNTSTGLLNLTTTGDLLLLDQAGNVVWSISSVNASDPSLKLLDSGNLILAESASGNILWQSFDHPCDVFLPGMKIGVDFRTKLDRQLTSWKSVSDPSPGDYSYGMDTHGVPEVYIWRGASRVFRTGPWDGKGWSGRPDLNSNGLVLFQFVDDQNEIYYTFEGVDKNVLGRAFLDDGGVLQRLFWSNTSNQWALYWSVPSDPCDQYATCGANGICTTSYSPICQCLQGFTPKSAEDWNLRDNTDGCVRKTDLNCSTDGFLHLSNVKLPATHNASILSNMTLEECQSLCSRNCSCVAFAMIRDNMCLSWPADLMDIRVFAQGGNDLYVRLAASELELKSTSCADSIRSSGKQKSLVIKVTIPVLSFLLLLCVGSFLWLERRSKLVKPDIVDPSTPKETELDLPLYSMVSIRAATNEFSRDNIIGMGGFGFIYKGKLADGQEVAVKRLSKASEQGTDEFKTEVSIIAKLQHRNLVRLLGYCIEDEERILIYEYMTNKSLDNFIFDRRKSALMDWQKRFDIILGIARGLVYLHQDSRLKIIHRDLKASNILLDNDFNPKISDFGIAKTFCVGQTEGSTNRVIGTCGYMSPEYAMGGHFSEKSDVYSFGVLLLEILSGKKSTEIFKADQPQSLLGQAWKLWGEGRSTKLLVESNGDSSTMSKALRYFQVGLLCVQEGSEDRPSMAQVVVMLSSDSTMLGQPNRPGIYTARSCTETVLSSSEYTITILEGR</sequence>
<dbReference type="CDD" id="cd14066">
    <property type="entry name" value="STKc_IRAK"/>
    <property type="match status" value="1"/>
</dbReference>